<reference evidence="2 3" key="1">
    <citation type="submission" date="2015-08" db="EMBL/GenBank/DDBJ databases">
        <authorList>
            <person name="Babu N.S."/>
            <person name="Beckwith C.J."/>
            <person name="Beseler K.G."/>
            <person name="Brison A."/>
            <person name="Carone J.V."/>
            <person name="Caskin T.P."/>
            <person name="Diamond M."/>
            <person name="Durham M.E."/>
            <person name="Foxe J.M."/>
            <person name="Go M."/>
            <person name="Henderson B.A."/>
            <person name="Jones I.B."/>
            <person name="McGettigan J.A."/>
            <person name="Micheletti S.J."/>
            <person name="Nasrallah M.E."/>
            <person name="Ortiz D."/>
            <person name="Piller C.R."/>
            <person name="Privatt S.R."/>
            <person name="Schneider S.L."/>
            <person name="Sharp S."/>
            <person name="Smith T.C."/>
            <person name="Stanton J.D."/>
            <person name="Ullery H.E."/>
            <person name="Wilson R.J."/>
            <person name="Serrano M.G."/>
            <person name="Buck G."/>
            <person name="Lee V."/>
            <person name="Wang Y."/>
            <person name="Carvalho R."/>
            <person name="Voegtly L."/>
            <person name="Shi R."/>
            <person name="Duckworth R."/>
            <person name="Johnson A."/>
            <person name="Loviza R."/>
            <person name="Walstead R."/>
            <person name="Shah Z."/>
            <person name="Kiflezghi M."/>
            <person name="Wade K."/>
            <person name="Ball S.L."/>
            <person name="Bradley K.W."/>
            <person name="Asai D.J."/>
            <person name="Bowman C.A."/>
            <person name="Russell D.A."/>
            <person name="Pope W.H."/>
            <person name="Jacobs-Sera D."/>
            <person name="Hendrix R.W."/>
            <person name="Hatfull G.F."/>
        </authorList>
    </citation>
    <scope>NUCLEOTIDE SEQUENCE [LARGE SCALE GENOMIC DNA]</scope>
    <source>
        <strain evidence="2 3">DSM 27710</strain>
    </source>
</reference>
<dbReference type="STRING" id="1391653.AKJ08_0096"/>
<dbReference type="EMBL" id="CP012332">
    <property type="protein sequence ID" value="AKU89709.1"/>
    <property type="molecule type" value="Genomic_DNA"/>
</dbReference>
<dbReference type="KEGG" id="vin:AKJ08_0096"/>
<evidence type="ECO:0000313" key="3">
    <source>
        <dbReference type="Proteomes" id="UP000055590"/>
    </source>
</evidence>
<dbReference type="AlphaFoldDB" id="A0A0K1P9E8"/>
<sequence length="135" mass="14162">MAAGTHAIDARNPSSRVQQKGGNDQQGDQQGPIEILIVQGYVKSIDGQSITLTAPGAKADLPLRLVPDTRFIQEEKDIARTDVHEGQLVRAALVPMGDDLLAVVVELVPDEGADQSKPNEAPPSQAPNAGPPSAL</sequence>
<feature type="region of interest" description="Disordered" evidence="1">
    <location>
        <begin position="111"/>
        <end position="135"/>
    </location>
</feature>
<protein>
    <recommendedName>
        <fullName evidence="4">DUF5666 domain-containing protein</fullName>
    </recommendedName>
</protein>
<proteinExistence type="predicted"/>
<accession>A0A0K1P9E8</accession>
<evidence type="ECO:0000256" key="1">
    <source>
        <dbReference type="SAM" id="MobiDB-lite"/>
    </source>
</evidence>
<keyword evidence="3" id="KW-1185">Reference proteome</keyword>
<gene>
    <name evidence="2" type="ORF">AKJ08_0096</name>
</gene>
<name>A0A0K1P9E8_9BACT</name>
<feature type="compositionally biased region" description="Low complexity" evidence="1">
    <location>
        <begin position="18"/>
        <end position="31"/>
    </location>
</feature>
<feature type="region of interest" description="Disordered" evidence="1">
    <location>
        <begin position="1"/>
        <end position="31"/>
    </location>
</feature>
<evidence type="ECO:0008006" key="4">
    <source>
        <dbReference type="Google" id="ProtNLM"/>
    </source>
</evidence>
<organism evidence="2 3">
    <name type="scientific">Vulgatibacter incomptus</name>
    <dbReference type="NCBI Taxonomy" id="1391653"/>
    <lineage>
        <taxon>Bacteria</taxon>
        <taxon>Pseudomonadati</taxon>
        <taxon>Myxococcota</taxon>
        <taxon>Myxococcia</taxon>
        <taxon>Myxococcales</taxon>
        <taxon>Cystobacterineae</taxon>
        <taxon>Vulgatibacteraceae</taxon>
        <taxon>Vulgatibacter</taxon>
    </lineage>
</organism>
<evidence type="ECO:0000313" key="2">
    <source>
        <dbReference type="EMBL" id="AKU89709.1"/>
    </source>
</evidence>
<dbReference type="Proteomes" id="UP000055590">
    <property type="component" value="Chromosome"/>
</dbReference>